<dbReference type="AlphaFoldDB" id="A0A0B7BSW7"/>
<reference evidence="1" key="1">
    <citation type="submission" date="2014-12" db="EMBL/GenBank/DDBJ databases">
        <title>Insight into the proteome of Arion vulgaris.</title>
        <authorList>
            <person name="Aradska J."/>
            <person name="Bulat T."/>
            <person name="Smidak R."/>
            <person name="Sarate P."/>
            <person name="Gangsoo J."/>
            <person name="Sialana F."/>
            <person name="Bilban M."/>
            <person name="Lubec G."/>
        </authorList>
    </citation>
    <scope>NUCLEOTIDE SEQUENCE</scope>
    <source>
        <tissue evidence="1">Skin</tissue>
    </source>
</reference>
<proteinExistence type="predicted"/>
<name>A0A0B7BSW7_9EUPU</name>
<evidence type="ECO:0000313" key="1">
    <source>
        <dbReference type="EMBL" id="CEK95446.1"/>
    </source>
</evidence>
<accession>A0A0B7BSW7</accession>
<organism evidence="1">
    <name type="scientific">Arion vulgaris</name>
    <dbReference type="NCBI Taxonomy" id="1028688"/>
    <lineage>
        <taxon>Eukaryota</taxon>
        <taxon>Metazoa</taxon>
        <taxon>Spiralia</taxon>
        <taxon>Lophotrochozoa</taxon>
        <taxon>Mollusca</taxon>
        <taxon>Gastropoda</taxon>
        <taxon>Heterobranchia</taxon>
        <taxon>Euthyneura</taxon>
        <taxon>Panpulmonata</taxon>
        <taxon>Eupulmonata</taxon>
        <taxon>Stylommatophora</taxon>
        <taxon>Helicina</taxon>
        <taxon>Arionoidea</taxon>
        <taxon>Arionidae</taxon>
        <taxon>Arion</taxon>
    </lineage>
</organism>
<sequence>MKCLRRMLGVTRRDRLRNEDIRKKVGTTSVLNFIKKQQIKWFGHISRLPTDSAPQRAMLLRYSGYKAKGLPRKRWNS</sequence>
<protein>
    <submittedName>
        <fullName evidence="1">Uncharacterized protein</fullName>
    </submittedName>
</protein>
<gene>
    <name evidence="1" type="primary">ORF206999</name>
</gene>
<dbReference type="EMBL" id="HACG01048581">
    <property type="protein sequence ID" value="CEK95446.1"/>
    <property type="molecule type" value="Transcribed_RNA"/>
</dbReference>